<evidence type="ECO:0000256" key="2">
    <source>
        <dbReference type="ARBA" id="ARBA00022692"/>
    </source>
</evidence>
<dbReference type="Proteomes" id="UP001356427">
    <property type="component" value="Unassembled WGS sequence"/>
</dbReference>
<comment type="subcellular location">
    <subcellularLocation>
        <location evidence="1">Membrane</location>
        <topology evidence="1">Multi-pass membrane protein</topology>
    </subcellularLocation>
</comment>
<gene>
    <name evidence="7" type="ORF">J4Q44_G00310400</name>
</gene>
<keyword evidence="3 5" id="KW-1133">Transmembrane helix</keyword>
<evidence type="ECO:0000256" key="4">
    <source>
        <dbReference type="ARBA" id="ARBA00023136"/>
    </source>
</evidence>
<comment type="caution">
    <text evidence="7">The sequence shown here is derived from an EMBL/GenBank/DDBJ whole genome shotgun (WGS) entry which is preliminary data.</text>
</comment>
<dbReference type="GO" id="GO:0005774">
    <property type="term" value="C:vacuolar membrane"/>
    <property type="evidence" value="ECO:0007669"/>
    <property type="project" value="TreeGrafter"/>
</dbReference>
<evidence type="ECO:0000256" key="5">
    <source>
        <dbReference type="SAM" id="Phobius"/>
    </source>
</evidence>
<dbReference type="GO" id="GO:0005280">
    <property type="term" value="F:amino acid:proton symporter activity"/>
    <property type="evidence" value="ECO:0007669"/>
    <property type="project" value="TreeGrafter"/>
</dbReference>
<reference evidence="7 8" key="1">
    <citation type="submission" date="2021-04" db="EMBL/GenBank/DDBJ databases">
        <authorList>
            <person name="De Guttry C."/>
            <person name="Zahm M."/>
            <person name="Klopp C."/>
            <person name="Cabau C."/>
            <person name="Louis A."/>
            <person name="Berthelot C."/>
            <person name="Parey E."/>
            <person name="Roest Crollius H."/>
            <person name="Montfort J."/>
            <person name="Robinson-Rechavi M."/>
            <person name="Bucao C."/>
            <person name="Bouchez O."/>
            <person name="Gislard M."/>
            <person name="Lluch J."/>
            <person name="Milhes M."/>
            <person name="Lampietro C."/>
            <person name="Lopez Roques C."/>
            <person name="Donnadieu C."/>
            <person name="Braasch I."/>
            <person name="Desvignes T."/>
            <person name="Postlethwait J."/>
            <person name="Bobe J."/>
            <person name="Wedekind C."/>
            <person name="Guiguen Y."/>
        </authorList>
    </citation>
    <scope>NUCLEOTIDE SEQUENCE [LARGE SCALE GENOMIC DNA]</scope>
    <source>
        <strain evidence="7">Cs_M1</strain>
        <tissue evidence="7">Blood</tissue>
    </source>
</reference>
<name>A0AAN8L4Z8_9TELE</name>
<feature type="domain" description="Amino acid transporter transmembrane" evidence="6">
    <location>
        <begin position="7"/>
        <end position="141"/>
    </location>
</feature>
<accession>A0AAN8L4Z8</accession>
<feature type="transmembrane region" description="Helical" evidence="5">
    <location>
        <begin position="124"/>
        <end position="141"/>
    </location>
</feature>
<dbReference type="Pfam" id="PF01490">
    <property type="entry name" value="Aa_trans"/>
    <property type="match status" value="1"/>
</dbReference>
<organism evidence="7 8">
    <name type="scientific">Coregonus suidteri</name>
    <dbReference type="NCBI Taxonomy" id="861788"/>
    <lineage>
        <taxon>Eukaryota</taxon>
        <taxon>Metazoa</taxon>
        <taxon>Chordata</taxon>
        <taxon>Craniata</taxon>
        <taxon>Vertebrata</taxon>
        <taxon>Euteleostomi</taxon>
        <taxon>Actinopterygii</taxon>
        <taxon>Neopterygii</taxon>
        <taxon>Teleostei</taxon>
        <taxon>Protacanthopterygii</taxon>
        <taxon>Salmoniformes</taxon>
        <taxon>Salmonidae</taxon>
        <taxon>Coregoninae</taxon>
        <taxon>Coregonus</taxon>
    </lineage>
</organism>
<dbReference type="GO" id="GO:0015193">
    <property type="term" value="F:L-proline transmembrane transporter activity"/>
    <property type="evidence" value="ECO:0007669"/>
    <property type="project" value="TreeGrafter"/>
</dbReference>
<dbReference type="PANTHER" id="PTHR22950">
    <property type="entry name" value="AMINO ACID TRANSPORTER"/>
    <property type="match status" value="1"/>
</dbReference>
<dbReference type="EMBL" id="JAGTTL010000030">
    <property type="protein sequence ID" value="KAK6297985.1"/>
    <property type="molecule type" value="Genomic_DNA"/>
</dbReference>
<sequence length="162" mass="18242">MGIVTVLYISLGTVGMYQIVKLLYCFGIYITFALQFYVPAEILIPPVVSRISERWELTVDLLIRTALVVFTCVLAILIPQLDLVISLVGSISSRFLALIFPPLLQNLTYHNQGLSPWVIVKNSLISFIGFMGFITGTYISITEIIKRNGRHDNPDVNFFQVQ</sequence>
<evidence type="ECO:0000313" key="7">
    <source>
        <dbReference type="EMBL" id="KAK6297985.1"/>
    </source>
</evidence>
<evidence type="ECO:0000259" key="6">
    <source>
        <dbReference type="Pfam" id="PF01490"/>
    </source>
</evidence>
<protein>
    <recommendedName>
        <fullName evidence="6">Amino acid transporter transmembrane domain-containing protein</fullName>
    </recommendedName>
</protein>
<feature type="transmembrane region" description="Helical" evidence="5">
    <location>
        <begin position="58"/>
        <end position="77"/>
    </location>
</feature>
<dbReference type="GO" id="GO:0015180">
    <property type="term" value="F:L-alanine transmembrane transporter activity"/>
    <property type="evidence" value="ECO:0007669"/>
    <property type="project" value="TreeGrafter"/>
</dbReference>
<proteinExistence type="predicted"/>
<evidence type="ECO:0000256" key="1">
    <source>
        <dbReference type="ARBA" id="ARBA00004141"/>
    </source>
</evidence>
<evidence type="ECO:0000256" key="3">
    <source>
        <dbReference type="ARBA" id="ARBA00022989"/>
    </source>
</evidence>
<dbReference type="InterPro" id="IPR013057">
    <property type="entry name" value="AA_transpt_TM"/>
</dbReference>
<feature type="transmembrane region" description="Helical" evidence="5">
    <location>
        <begin position="19"/>
        <end position="38"/>
    </location>
</feature>
<feature type="transmembrane region" description="Helical" evidence="5">
    <location>
        <begin position="84"/>
        <end position="104"/>
    </location>
</feature>
<keyword evidence="8" id="KW-1185">Reference proteome</keyword>
<dbReference type="GO" id="GO:0015187">
    <property type="term" value="F:glycine transmembrane transporter activity"/>
    <property type="evidence" value="ECO:0007669"/>
    <property type="project" value="TreeGrafter"/>
</dbReference>
<dbReference type="PANTHER" id="PTHR22950:SF188">
    <property type="entry name" value="PROTON-COUPLED AMINO ACID TRANSPORTER 1"/>
    <property type="match status" value="1"/>
</dbReference>
<keyword evidence="2 5" id="KW-0812">Transmembrane</keyword>
<evidence type="ECO:0000313" key="8">
    <source>
        <dbReference type="Proteomes" id="UP001356427"/>
    </source>
</evidence>
<keyword evidence="4 5" id="KW-0472">Membrane</keyword>
<dbReference type="AlphaFoldDB" id="A0AAN8L4Z8"/>